<dbReference type="AlphaFoldDB" id="A0AAD7YXZ8"/>
<dbReference type="PROSITE" id="PS50188">
    <property type="entry name" value="B302_SPRY"/>
    <property type="match status" value="1"/>
</dbReference>
<proteinExistence type="predicted"/>
<evidence type="ECO:0000256" key="1">
    <source>
        <dbReference type="ARBA" id="ARBA00022786"/>
    </source>
</evidence>
<evidence type="ECO:0000259" key="3">
    <source>
        <dbReference type="PROSITE" id="PS50188"/>
    </source>
</evidence>
<dbReference type="InterPro" id="IPR013320">
    <property type="entry name" value="ConA-like_dom_sf"/>
</dbReference>
<keyword evidence="1" id="KW-0833">Ubl conjugation pathway</keyword>
<keyword evidence="5" id="KW-1185">Reference proteome</keyword>
<dbReference type="InterPro" id="IPR043136">
    <property type="entry name" value="B30.2/SPRY_sf"/>
</dbReference>
<dbReference type="Proteomes" id="UP001231518">
    <property type="component" value="Chromosome 16"/>
</dbReference>
<organism evidence="4 5">
    <name type="scientific">Mythimna separata</name>
    <name type="common">Oriental armyworm</name>
    <name type="synonym">Pseudaletia separata</name>
    <dbReference type="NCBI Taxonomy" id="271217"/>
    <lineage>
        <taxon>Eukaryota</taxon>
        <taxon>Metazoa</taxon>
        <taxon>Ecdysozoa</taxon>
        <taxon>Arthropoda</taxon>
        <taxon>Hexapoda</taxon>
        <taxon>Insecta</taxon>
        <taxon>Pterygota</taxon>
        <taxon>Neoptera</taxon>
        <taxon>Endopterygota</taxon>
        <taxon>Lepidoptera</taxon>
        <taxon>Glossata</taxon>
        <taxon>Ditrysia</taxon>
        <taxon>Noctuoidea</taxon>
        <taxon>Noctuidae</taxon>
        <taxon>Noctuinae</taxon>
        <taxon>Hadenini</taxon>
        <taxon>Mythimna</taxon>
    </lineage>
</organism>
<feature type="region of interest" description="Disordered" evidence="2">
    <location>
        <begin position="272"/>
        <end position="295"/>
    </location>
</feature>
<dbReference type="PANTHER" id="PTHR12245:SF5">
    <property type="entry name" value="SPRY DOMAIN-CONTAINING SOCS BOX PROTEIN 3"/>
    <property type="match status" value="1"/>
</dbReference>
<dbReference type="InterPro" id="IPR035754">
    <property type="entry name" value="SPRY_SPSB3"/>
</dbReference>
<name>A0AAD7YXZ8_MYTSE</name>
<evidence type="ECO:0000313" key="5">
    <source>
        <dbReference type="Proteomes" id="UP001231518"/>
    </source>
</evidence>
<feature type="compositionally biased region" description="Low complexity" evidence="2">
    <location>
        <begin position="280"/>
        <end position="291"/>
    </location>
</feature>
<dbReference type="InterPro" id="IPR003877">
    <property type="entry name" value="SPRY_dom"/>
</dbReference>
<dbReference type="PANTHER" id="PTHR12245">
    <property type="entry name" value="SPRY DOMAIN CONTAINING SOCS BOX PROTEIN"/>
    <property type="match status" value="1"/>
</dbReference>
<dbReference type="GO" id="GO:0043161">
    <property type="term" value="P:proteasome-mediated ubiquitin-dependent protein catabolic process"/>
    <property type="evidence" value="ECO:0007669"/>
    <property type="project" value="TreeGrafter"/>
</dbReference>
<comment type="caution">
    <text evidence="4">The sequence shown here is derived from an EMBL/GenBank/DDBJ whole genome shotgun (WGS) entry which is preliminary data.</text>
</comment>
<dbReference type="InterPro" id="IPR001870">
    <property type="entry name" value="B30.2/SPRY"/>
</dbReference>
<reference evidence="4" key="1">
    <citation type="submission" date="2023-03" db="EMBL/GenBank/DDBJ databases">
        <title>Chromosome-level genomes of two armyworms, Mythimna separata and Mythimna loreyi, provide insights into the biosynthesis and reception of sex pheromones.</title>
        <authorList>
            <person name="Zhao H."/>
        </authorList>
    </citation>
    <scope>NUCLEOTIDE SEQUENCE</scope>
    <source>
        <strain evidence="4">BeijingLab</strain>
        <tissue evidence="4">Pupa</tissue>
    </source>
</reference>
<dbReference type="Gene3D" id="2.60.120.920">
    <property type="match status" value="1"/>
</dbReference>
<dbReference type="EMBL" id="JARGEI010000005">
    <property type="protein sequence ID" value="KAJ8731107.1"/>
    <property type="molecule type" value="Genomic_DNA"/>
</dbReference>
<dbReference type="SUPFAM" id="SSF49899">
    <property type="entry name" value="Concanavalin A-like lectins/glucanases"/>
    <property type="match status" value="1"/>
</dbReference>
<evidence type="ECO:0000256" key="2">
    <source>
        <dbReference type="SAM" id="MobiDB-lite"/>
    </source>
</evidence>
<dbReference type="Pfam" id="PF00622">
    <property type="entry name" value="SPRY"/>
    <property type="match status" value="1"/>
</dbReference>
<evidence type="ECO:0000313" key="4">
    <source>
        <dbReference type="EMBL" id="KAJ8731107.1"/>
    </source>
</evidence>
<dbReference type="GO" id="GO:0019005">
    <property type="term" value="C:SCF ubiquitin ligase complex"/>
    <property type="evidence" value="ECO:0007669"/>
    <property type="project" value="TreeGrafter"/>
</dbReference>
<protein>
    <recommendedName>
        <fullName evidence="3">B30.2/SPRY domain-containing protein</fullName>
    </recommendedName>
</protein>
<feature type="domain" description="B30.2/SPRY" evidence="3">
    <location>
        <begin position="34"/>
        <end position="225"/>
    </location>
</feature>
<gene>
    <name evidence="4" type="ORF">PYW07_004271</name>
</gene>
<dbReference type="CDD" id="cd12876">
    <property type="entry name" value="SPRY_SOCS3"/>
    <property type="match status" value="1"/>
</dbReference>
<sequence>MRTKMLTSRIRNNEDRQRSAKPFCQCWNESRPTPWISTDGCACGEHSDISEWRWEMPDNAGTSWVVMCQDQKQVTFHPYYSSGTAAVKGDTALVKDYHYYWEVKMLTEPYGTDIMVGLGTNKVNMSDSLFTFTSFLGRDAESYGLSYTGALRHDASVCRDNTGFCKGSIIGVKVDLWQGTLEFYLNRKSQGISFYNLRRHQALYPMICSTAAQSSMRLIYAASWQASLLVDAAKILASSVQGDQRLGLPPGLRCTLKNQFWLTLPNQKCILDEDDMQPETTQKPSKSSTTSMDLEPTVDVSPRRLLDQMRVIRDDAHNLEDLEPTVDVSPRRLLDQMRVMRDAAHNLEDLEPTVDVSPRRLLDQLRVLREFRDAAHDLEVSNNRHLAVTNNRHLAVTNNRRSHLGENELDDEPEERRLRSTLRNSLGDILPGPFMNSYCVDNVERGYRLVVWEHSDYRMLDD</sequence>
<dbReference type="InterPro" id="IPR050672">
    <property type="entry name" value="FBXO45-Fsn/SPSB_families"/>
</dbReference>
<dbReference type="SMART" id="SM00449">
    <property type="entry name" value="SPRY"/>
    <property type="match status" value="1"/>
</dbReference>
<accession>A0AAD7YXZ8</accession>